<feature type="transmembrane region" description="Helical" evidence="2">
    <location>
        <begin position="370"/>
        <end position="387"/>
    </location>
</feature>
<dbReference type="Pfam" id="PF13692">
    <property type="entry name" value="Glyco_trans_1_4"/>
    <property type="match status" value="1"/>
</dbReference>
<dbReference type="OrthoDB" id="2582433at2759"/>
<sequence length="1871" mass="210484">MTFIVAAISSIVMTIPFVVISRLQGGWQAMWPELLLAPYSFSFIVYMMLFGTLLILRDTSRYFFLSEGPQAVFISVIFLIAAPLVTKYGLPRATSPQVFAFYIGTLLIADLFLLQRLSSISKSLLDWPKRISVPNENAVISLFERKHPKPSHFPESHPQYQERLRLWKRAAREYYSKKVDTTIGQRRMYLFRGRKSGDIIKDRVMQWKWEKQLMEWYIPMQGTSEPTRFGKEWDSMVSQAVNKIKGKYQAEKLNRGDVFFSIEGPAILFGILYFLFIFMDRWATLFATGSTVLFGAVNANSPIEDQQFVTGIRLATLFILVGTGFLEIALLHIYASDMSGKNHRLKKGAPPQEIISKYERGSRAVYVKELSLFLAELLVVFTIITLIGARSMYGNPNTIIPYAIASFSYAGLLVALFHKLFIANEGALNTIMFFVFLVGVGGSTAAVILTGSKLWLLVISAGSTWIFALCAISLSWRDSVLRQREFRLSPNLNTSGFKRIGEPSSENSERERELLFWDLRQQRRLFHRIEPKSHFMWDIIGHVTSAPLNLSSLERAAFPRLVEHMVEAVDQFRAGRIIVYVVPAEVGTELGRTMLAVASMIRETGTLEIFTSIPAGCQDEGAFILEVLAHEYLECAKDYSHSDAITAAHILFKRGGLSGESNGSGNSRLASATSLDVTSRGRSEMNRLHCNTELIFSKNLQPLVLDLLRGGRGLSPISNILRGIEDLRNRSTPNQARSLLAAEVSLEIGSFTGEILSASRDTRVPPRPQQMLKDPYAFDEDPSSSVKILSSLRVSLLLVFLALIADARFGRELSSARKSFISRHILSLIFGASSWISIQLKKYLLYHRLSGVTTLESRLRGLQRVFYFSKGQWLFRGNVNGVHRIDFFDFRNRNAFSVRVQSTKSSLTCMSRYKGQKPLDWKPGPKDKPHSQAFFDKTNRLIWEQFSSGYTAIYEYSSKQAIYPEKRIMLAGTFDTDYLKCEDLEQVAAWKETQQFVPDSSLVTRAKIRVDRDGIPSEIFATYSYSSDRVLHYVEYQSFEEDWNLVAHLSRGWRPDTGATPRFSYADYRVGSTFFRVRFDYSHPQHVKLDCVQFDKFGGEETAPVPSFISIDPYRLLKRRPPVAYHLSNEFLTYKLDAKVHRELGRITKVEFYDEPYSTARSREELWAQWRLQQIPGAIARTLDLEVFLRNEPLLYRYFQRRDVGDFEGAIDQLQRNKEVLDVVVNVPDTPETRCSSMNVRMADLLELAAGGDSSLIASQVDNDNNVIKTVAVDSGTYPTGGGGVGSCRRDLVNFLERVRWTCLAELGTAEVPQREYQLEKHIDAIYYLIIWDLDFGNANENFRRTIPAPELELRRTRTSAAVIRSNFVPLIQSLVRAIFDPDLVESKTAGYESIFVNLYVFGQSHDWTRSWEHHAAIDAFVAAVLHVCSMRSEDSYLSVENPTLHEVGLAYSLITKLLLPLAAELPTFPNRRACFHLSHHGIQAISGVVAKALSGTTLILWDHGILWRERLFALCEADSMPRFVQTVLAGLNRLIAWLVIRRADTINPCTSIQNPMWEAHLGGGKFMDADSYSSTRLKISPVVNGMNVAKFKPNPGAELAIPTAVMLSHVSPVKDVANAIYAAAHIVNVVGWKNFQLHIYGSTEKDPAYTTFCTSLIMSNNLQSNVHLKGLGAPGVVLPSGWVFVNSSITEGLPLALGEAGLCGLPVVCTDVGGSREVISDLATGKCFGAIVPPSRPRQLAEAIIKVMAVTDGLGQLVPGVTDVRIADILAKGPSAAAELNARITSETTKQARRALGLLLRERTIQTFSIAKYWRVHEQMLYLGTAYVPPVEYVRRGTLVRKGTQHRRKFYNRLYEPAPQNTNRNSVGSL</sequence>
<dbReference type="EMBL" id="KQ965733">
    <property type="protein sequence ID" value="KXS21278.1"/>
    <property type="molecule type" value="Genomic_DNA"/>
</dbReference>
<evidence type="ECO:0000313" key="5">
    <source>
        <dbReference type="Proteomes" id="UP000070544"/>
    </source>
</evidence>
<feature type="transmembrane region" description="Helical" evidence="2">
    <location>
        <begin position="282"/>
        <end position="300"/>
    </location>
</feature>
<feature type="transmembrane region" description="Helical" evidence="2">
    <location>
        <begin position="399"/>
        <end position="421"/>
    </location>
</feature>
<evidence type="ECO:0000256" key="1">
    <source>
        <dbReference type="SAM" id="MobiDB-lite"/>
    </source>
</evidence>
<feature type="transmembrane region" description="Helical" evidence="2">
    <location>
        <begin position="312"/>
        <end position="335"/>
    </location>
</feature>
<dbReference type="STRING" id="1344416.A0A139AX29"/>
<evidence type="ECO:0000256" key="2">
    <source>
        <dbReference type="SAM" id="Phobius"/>
    </source>
</evidence>
<dbReference type="SUPFAM" id="SSF53756">
    <property type="entry name" value="UDP-Glycosyltransferase/glycogen phosphorylase"/>
    <property type="match status" value="1"/>
</dbReference>
<feature type="transmembrane region" description="Helical" evidence="2">
    <location>
        <begin position="98"/>
        <end position="114"/>
    </location>
</feature>
<feature type="transmembrane region" description="Helical" evidence="2">
    <location>
        <begin position="427"/>
        <end position="449"/>
    </location>
</feature>
<feature type="transmembrane region" description="Helical" evidence="2">
    <location>
        <begin position="454"/>
        <end position="476"/>
    </location>
</feature>
<feature type="transmembrane region" description="Helical" evidence="2">
    <location>
        <begin position="258"/>
        <end position="276"/>
    </location>
</feature>
<dbReference type="PANTHER" id="PTHR12526">
    <property type="entry name" value="GLYCOSYLTRANSFERASE"/>
    <property type="match status" value="1"/>
</dbReference>
<keyword evidence="2" id="KW-1133">Transmembrane helix</keyword>
<evidence type="ECO:0000313" key="4">
    <source>
        <dbReference type="EMBL" id="KXS21278.1"/>
    </source>
</evidence>
<proteinExistence type="predicted"/>
<gene>
    <name evidence="4" type="ORF">M427DRAFT_142399</name>
</gene>
<feature type="compositionally biased region" description="Low complexity" evidence="1">
    <location>
        <begin position="659"/>
        <end position="669"/>
    </location>
</feature>
<dbReference type="Pfam" id="PF11997">
    <property type="entry name" value="DUF3492"/>
    <property type="match status" value="1"/>
</dbReference>
<feature type="domain" description="DUF3492" evidence="3">
    <location>
        <begin position="1276"/>
        <end position="1549"/>
    </location>
</feature>
<accession>A0A139AX29</accession>
<keyword evidence="4" id="KW-0808">Transferase</keyword>
<keyword evidence="5" id="KW-1185">Reference proteome</keyword>
<keyword evidence="2" id="KW-0472">Membrane</keyword>
<feature type="region of interest" description="Disordered" evidence="1">
    <location>
        <begin position="659"/>
        <end position="678"/>
    </location>
</feature>
<name>A0A139AX29_GONPJ</name>
<feature type="transmembrane region" description="Helical" evidence="2">
    <location>
        <begin position="37"/>
        <end position="56"/>
    </location>
</feature>
<dbReference type="OMA" id="KWTYDHK"/>
<organism evidence="4 5">
    <name type="scientific">Gonapodya prolifera (strain JEL478)</name>
    <name type="common">Monoblepharis prolifera</name>
    <dbReference type="NCBI Taxonomy" id="1344416"/>
    <lineage>
        <taxon>Eukaryota</taxon>
        <taxon>Fungi</taxon>
        <taxon>Fungi incertae sedis</taxon>
        <taxon>Chytridiomycota</taxon>
        <taxon>Chytridiomycota incertae sedis</taxon>
        <taxon>Monoblepharidomycetes</taxon>
        <taxon>Monoblepharidales</taxon>
        <taxon>Gonapodyaceae</taxon>
        <taxon>Gonapodya</taxon>
    </lineage>
</organism>
<dbReference type="PANTHER" id="PTHR12526:SF630">
    <property type="entry name" value="GLYCOSYLTRANSFERASE"/>
    <property type="match status" value="1"/>
</dbReference>
<dbReference type="GO" id="GO:0016740">
    <property type="term" value="F:transferase activity"/>
    <property type="evidence" value="ECO:0007669"/>
    <property type="project" value="UniProtKB-KW"/>
</dbReference>
<dbReference type="Gene3D" id="3.40.50.2000">
    <property type="entry name" value="Glycogen Phosphorylase B"/>
    <property type="match status" value="1"/>
</dbReference>
<reference evidence="4 5" key="1">
    <citation type="journal article" date="2015" name="Genome Biol. Evol.">
        <title>Phylogenomic analyses indicate that early fungi evolved digesting cell walls of algal ancestors of land plants.</title>
        <authorList>
            <person name="Chang Y."/>
            <person name="Wang S."/>
            <person name="Sekimoto S."/>
            <person name="Aerts A.L."/>
            <person name="Choi C."/>
            <person name="Clum A."/>
            <person name="LaButti K.M."/>
            <person name="Lindquist E.A."/>
            <person name="Yee Ngan C."/>
            <person name="Ohm R.A."/>
            <person name="Salamov A.A."/>
            <person name="Grigoriev I.V."/>
            <person name="Spatafora J.W."/>
            <person name="Berbee M.L."/>
        </authorList>
    </citation>
    <scope>NUCLEOTIDE SEQUENCE [LARGE SCALE GENOMIC DNA]</scope>
    <source>
        <strain evidence="4 5">JEL478</strain>
    </source>
</reference>
<evidence type="ECO:0000259" key="3">
    <source>
        <dbReference type="Pfam" id="PF11997"/>
    </source>
</evidence>
<dbReference type="InterPro" id="IPR022622">
    <property type="entry name" value="DUF3492"/>
</dbReference>
<protein>
    <submittedName>
        <fullName evidence="4">Glycosyltransferase family 4 protein</fullName>
    </submittedName>
</protein>
<dbReference type="Proteomes" id="UP000070544">
    <property type="component" value="Unassembled WGS sequence"/>
</dbReference>
<feature type="transmembrane region" description="Helical" evidence="2">
    <location>
        <begin position="68"/>
        <end position="86"/>
    </location>
</feature>
<keyword evidence="2" id="KW-0812">Transmembrane</keyword>